<dbReference type="Proteomes" id="UP001433508">
    <property type="component" value="Unassembled WGS sequence"/>
</dbReference>
<name>A0ACC3T119_LIPKO</name>
<comment type="caution">
    <text evidence="1">The sequence shown here is derived from an EMBL/GenBank/DDBJ whole genome shotgun (WGS) entry which is preliminary data.</text>
</comment>
<accession>A0ACC3T119</accession>
<evidence type="ECO:0000313" key="1">
    <source>
        <dbReference type="EMBL" id="KAK9237550.1"/>
    </source>
</evidence>
<dbReference type="EMBL" id="MU971367">
    <property type="protein sequence ID" value="KAK9237550.1"/>
    <property type="molecule type" value="Genomic_DNA"/>
</dbReference>
<reference evidence="2" key="1">
    <citation type="journal article" date="2024" name="Front. Bioeng. Biotechnol.">
        <title>Genome-scale model development and genomic sequencing of the oleaginous clade Lipomyces.</title>
        <authorList>
            <person name="Czajka J.J."/>
            <person name="Han Y."/>
            <person name="Kim J."/>
            <person name="Mondo S.J."/>
            <person name="Hofstad B.A."/>
            <person name="Robles A."/>
            <person name="Haridas S."/>
            <person name="Riley R."/>
            <person name="LaButti K."/>
            <person name="Pangilinan J."/>
            <person name="Andreopoulos W."/>
            <person name="Lipzen A."/>
            <person name="Yan J."/>
            <person name="Wang M."/>
            <person name="Ng V."/>
            <person name="Grigoriev I.V."/>
            <person name="Spatafora J.W."/>
            <person name="Magnuson J.K."/>
            <person name="Baker S.E."/>
            <person name="Pomraning K.R."/>
        </authorList>
    </citation>
    <scope>NUCLEOTIDE SEQUENCE [LARGE SCALE GENOMIC DNA]</scope>
    <source>
        <strain evidence="2">CBS 7786</strain>
    </source>
</reference>
<organism evidence="1 2">
    <name type="scientific">Lipomyces kononenkoae</name>
    <name type="common">Yeast</name>
    <dbReference type="NCBI Taxonomy" id="34357"/>
    <lineage>
        <taxon>Eukaryota</taxon>
        <taxon>Fungi</taxon>
        <taxon>Dikarya</taxon>
        <taxon>Ascomycota</taxon>
        <taxon>Saccharomycotina</taxon>
        <taxon>Lipomycetes</taxon>
        <taxon>Lipomycetales</taxon>
        <taxon>Lipomycetaceae</taxon>
        <taxon>Lipomyces</taxon>
    </lineage>
</organism>
<protein>
    <submittedName>
        <fullName evidence="1">Uncharacterized protein</fullName>
    </submittedName>
</protein>
<keyword evidence="2" id="KW-1185">Reference proteome</keyword>
<evidence type="ECO:0000313" key="2">
    <source>
        <dbReference type="Proteomes" id="UP001433508"/>
    </source>
</evidence>
<proteinExistence type="predicted"/>
<gene>
    <name evidence="1" type="ORF">V1525DRAFT_403512</name>
</gene>
<sequence length="345" mass="37201">MSDSADTTPSVPESAMHGTGQPVAKAPKLRASPQFSRRISTPPLNEQIARQSRYSYVTSSPNASPNDASWAGGPAASTPSLKSPSLRPAVGRAPTSAGVYHASSSAAPVSTSSPSLKHVPGRYQQQQQTPLAPSVSAAAARSYLQNRQSTATTISTLSGGGGVYSQSPTQTTFPDTQLAKRSYGSYFPPYFSQSDLVTQAEQLSGTTPLPKARPIVDTHDAMWADLDIMQDIEEAADQVDKEGNFFGEVHVKGLENLQQAQIELAMTMEKGEDVIDLVSDQGKLWEVNDKDIALAKSSKIFNEDHFDHVQQIVDTAMAKLDNVVDSMKILEGQSRDLWNEKSYEV</sequence>